<dbReference type="InterPro" id="IPR044859">
    <property type="entry name" value="Allene_oxi_cyc_Dirigent"/>
</dbReference>
<feature type="compositionally biased region" description="Low complexity" evidence="9">
    <location>
        <begin position="59"/>
        <end position="71"/>
    </location>
</feature>
<dbReference type="EC" id="5.3.99.6" evidence="3"/>
<sequence length="272" mass="29473">MASSRSSAAFSSHLPSPRKLTSSQMQSISLRPHPPTHISKPRSISLRTRCAQAQTTPFSSSSNSSPSSSSSADQHVQQASPHPARTSRAGAAPMQEMFVYELNEKDRNSPAYLPFSLKFDIGKGLPSGALGDLVPFTNKLYDGTLQTRLGITAGMCILIKHYPEKNGHRYEAVFSFYFGDYGHISVQGSYLTFEDSTLAITGGSGIFTGVYGVVKLHQIVYPTKLFYTFQLQGIPPLPSELTRTPVPPSPSVRASPSAMRTRPGSVAPNFTD</sequence>
<evidence type="ECO:0000256" key="5">
    <source>
        <dbReference type="ARBA" id="ARBA00022640"/>
    </source>
</evidence>
<protein>
    <recommendedName>
        <fullName evidence="3">allene-oxide cyclase</fullName>
        <ecNumber evidence="3">5.3.99.6</ecNumber>
    </recommendedName>
</protein>
<dbReference type="GO" id="GO:0009507">
    <property type="term" value="C:chloroplast"/>
    <property type="evidence" value="ECO:0007669"/>
    <property type="project" value="UniProtKB-SubCell"/>
</dbReference>
<dbReference type="InterPro" id="IPR034871">
    <property type="entry name" value="Allene_oxi_cyc_sf"/>
</dbReference>
<evidence type="ECO:0000256" key="8">
    <source>
        <dbReference type="ARBA" id="ARBA00049891"/>
    </source>
</evidence>
<feature type="compositionally biased region" description="Low complexity" evidence="9">
    <location>
        <begin position="1"/>
        <end position="12"/>
    </location>
</feature>
<evidence type="ECO:0000256" key="4">
    <source>
        <dbReference type="ARBA" id="ARBA00022528"/>
    </source>
</evidence>
<evidence type="ECO:0000313" key="10">
    <source>
        <dbReference type="EMBL" id="KAI5070173.1"/>
    </source>
</evidence>
<dbReference type="AlphaFoldDB" id="A0A9D4UMS4"/>
<dbReference type="Proteomes" id="UP000886520">
    <property type="component" value="Chromosome 14"/>
</dbReference>
<keyword evidence="4" id="KW-0150">Chloroplast</keyword>
<feature type="region of interest" description="Disordered" evidence="9">
    <location>
        <begin position="1"/>
        <end position="89"/>
    </location>
</feature>
<dbReference type="EMBL" id="JABFUD020000014">
    <property type="protein sequence ID" value="KAI5070173.1"/>
    <property type="molecule type" value="Genomic_DNA"/>
</dbReference>
<dbReference type="OrthoDB" id="1894474at2759"/>
<accession>A0A9D4UMS4</accession>
<gene>
    <name evidence="10" type="ORF">GOP47_0014516</name>
</gene>
<evidence type="ECO:0000256" key="1">
    <source>
        <dbReference type="ARBA" id="ARBA00004229"/>
    </source>
</evidence>
<evidence type="ECO:0000313" key="11">
    <source>
        <dbReference type="Proteomes" id="UP000886520"/>
    </source>
</evidence>
<dbReference type="PANTHER" id="PTHR31843:SF11">
    <property type="entry name" value="ALLENE OXIDE CYCLASE 4, CHLOROPLASTIC"/>
    <property type="match status" value="1"/>
</dbReference>
<dbReference type="Pfam" id="PF06351">
    <property type="entry name" value="Allene_ox_cyc"/>
    <property type="match status" value="1"/>
</dbReference>
<keyword evidence="11" id="KW-1185">Reference proteome</keyword>
<name>A0A9D4UMS4_ADICA</name>
<evidence type="ECO:0000256" key="6">
    <source>
        <dbReference type="ARBA" id="ARBA00022946"/>
    </source>
</evidence>
<proteinExistence type="inferred from homology"/>
<keyword evidence="6" id="KW-0809">Transit peptide</keyword>
<dbReference type="Gene3D" id="2.40.480.10">
    <property type="entry name" value="Allene oxide cyclase-like"/>
    <property type="match status" value="1"/>
</dbReference>
<keyword evidence="7" id="KW-0413">Isomerase</keyword>
<dbReference type="GO" id="GO:0046423">
    <property type="term" value="F:allene-oxide cyclase activity"/>
    <property type="evidence" value="ECO:0007669"/>
    <property type="project" value="UniProtKB-EC"/>
</dbReference>
<evidence type="ECO:0000256" key="2">
    <source>
        <dbReference type="ARBA" id="ARBA00007982"/>
    </source>
</evidence>
<comment type="catalytic activity">
    <reaction evidence="8">
        <text>(9Z,13S,15Z)-12,13-epoxyoctadeca-9,11,15-trienoate = (9S,13S,15Z)-12-oxophyto-10,15-dienoate</text>
        <dbReference type="Rhea" id="RHEA:22592"/>
        <dbReference type="ChEBI" id="CHEBI:36438"/>
        <dbReference type="ChEBI" id="CHEBI:57411"/>
        <dbReference type="EC" id="5.3.99.6"/>
    </reaction>
</comment>
<keyword evidence="5" id="KW-0934">Plastid</keyword>
<dbReference type="PANTHER" id="PTHR31843">
    <property type="entry name" value="ALLENE OXIDE CYCLASE 4, CHLOROPLASTIC"/>
    <property type="match status" value="1"/>
</dbReference>
<feature type="region of interest" description="Disordered" evidence="9">
    <location>
        <begin position="240"/>
        <end position="272"/>
    </location>
</feature>
<comment type="similarity">
    <text evidence="2">Belongs to the allene oxide cyclase family.</text>
</comment>
<organism evidence="10 11">
    <name type="scientific">Adiantum capillus-veneris</name>
    <name type="common">Maidenhair fern</name>
    <dbReference type="NCBI Taxonomy" id="13818"/>
    <lineage>
        <taxon>Eukaryota</taxon>
        <taxon>Viridiplantae</taxon>
        <taxon>Streptophyta</taxon>
        <taxon>Embryophyta</taxon>
        <taxon>Tracheophyta</taxon>
        <taxon>Polypodiopsida</taxon>
        <taxon>Polypodiidae</taxon>
        <taxon>Polypodiales</taxon>
        <taxon>Pteridineae</taxon>
        <taxon>Pteridaceae</taxon>
        <taxon>Vittarioideae</taxon>
        <taxon>Adiantum</taxon>
    </lineage>
</organism>
<dbReference type="InterPro" id="IPR009410">
    <property type="entry name" value="Allene_ox_cyc"/>
</dbReference>
<evidence type="ECO:0000256" key="3">
    <source>
        <dbReference type="ARBA" id="ARBA00012209"/>
    </source>
</evidence>
<feature type="compositionally biased region" description="Polar residues" evidence="9">
    <location>
        <begin position="19"/>
        <end position="29"/>
    </location>
</feature>
<comment type="caution">
    <text evidence="10">The sequence shown here is derived from an EMBL/GenBank/DDBJ whole genome shotgun (WGS) entry which is preliminary data.</text>
</comment>
<dbReference type="GO" id="GO:0009695">
    <property type="term" value="P:jasmonic acid biosynthetic process"/>
    <property type="evidence" value="ECO:0007669"/>
    <property type="project" value="InterPro"/>
</dbReference>
<dbReference type="SUPFAM" id="SSF141493">
    <property type="entry name" value="Allene oxide cyclase-like"/>
    <property type="match status" value="1"/>
</dbReference>
<reference evidence="10" key="1">
    <citation type="submission" date="2021-01" db="EMBL/GenBank/DDBJ databases">
        <title>Adiantum capillus-veneris genome.</title>
        <authorList>
            <person name="Fang Y."/>
            <person name="Liao Q."/>
        </authorList>
    </citation>
    <scope>NUCLEOTIDE SEQUENCE</scope>
    <source>
        <strain evidence="10">H3</strain>
        <tissue evidence="10">Leaf</tissue>
    </source>
</reference>
<evidence type="ECO:0000256" key="9">
    <source>
        <dbReference type="SAM" id="MobiDB-lite"/>
    </source>
</evidence>
<evidence type="ECO:0000256" key="7">
    <source>
        <dbReference type="ARBA" id="ARBA00023235"/>
    </source>
</evidence>
<comment type="subcellular location">
    <subcellularLocation>
        <location evidence="1">Plastid</location>
        <location evidence="1">Chloroplast</location>
    </subcellularLocation>
</comment>